<feature type="non-terminal residue" evidence="1">
    <location>
        <position position="90"/>
    </location>
</feature>
<gene>
    <name evidence="1" type="ordered locus">Os03g0812300</name>
    <name evidence="1" type="ORF">OSNPB_030812300</name>
</gene>
<dbReference type="AlphaFoldDB" id="A0A0P0W4T4"/>
<sequence>MLLRLQFCVQVRSFSNGTSRSIIPGSWEDLNGQAGPRIEPLIRLDLWHNFSLYAKLAALLRKLRNHFHVRTLVCTNLVLHEEKLCSSTPL</sequence>
<dbReference type="Proteomes" id="UP000059680">
    <property type="component" value="Chromosome 3"/>
</dbReference>
<keyword evidence="2" id="KW-1185">Reference proteome</keyword>
<accession>A0A0P0W4T4</accession>
<dbReference type="PaxDb" id="39947-A0A0P0W4T4"/>
<protein>
    <submittedName>
        <fullName evidence="1">Os03g0812300 protein</fullName>
    </submittedName>
</protein>
<dbReference type="EMBL" id="AP014959">
    <property type="protein sequence ID" value="BAS87015.1"/>
    <property type="molecule type" value="Genomic_DNA"/>
</dbReference>
<dbReference type="InParanoid" id="A0A0P0W4T4"/>
<reference evidence="1 2" key="2">
    <citation type="journal article" date="2013" name="Plant Cell Physiol.">
        <title>Rice Annotation Project Database (RAP-DB): an integrative and interactive database for rice genomics.</title>
        <authorList>
            <person name="Sakai H."/>
            <person name="Lee S.S."/>
            <person name="Tanaka T."/>
            <person name="Numa H."/>
            <person name="Kim J."/>
            <person name="Kawahara Y."/>
            <person name="Wakimoto H."/>
            <person name="Yang C.C."/>
            <person name="Iwamoto M."/>
            <person name="Abe T."/>
            <person name="Yamada Y."/>
            <person name="Muto A."/>
            <person name="Inokuchi H."/>
            <person name="Ikemura T."/>
            <person name="Matsumoto T."/>
            <person name="Sasaki T."/>
            <person name="Itoh T."/>
        </authorList>
    </citation>
    <scope>NUCLEOTIDE SEQUENCE [LARGE SCALE GENOMIC DNA]</scope>
    <source>
        <strain evidence="2">cv. Nipponbare</strain>
    </source>
</reference>
<proteinExistence type="predicted"/>
<organism evidence="1 2">
    <name type="scientific">Oryza sativa subsp. japonica</name>
    <name type="common">Rice</name>
    <dbReference type="NCBI Taxonomy" id="39947"/>
    <lineage>
        <taxon>Eukaryota</taxon>
        <taxon>Viridiplantae</taxon>
        <taxon>Streptophyta</taxon>
        <taxon>Embryophyta</taxon>
        <taxon>Tracheophyta</taxon>
        <taxon>Spermatophyta</taxon>
        <taxon>Magnoliopsida</taxon>
        <taxon>Liliopsida</taxon>
        <taxon>Poales</taxon>
        <taxon>Poaceae</taxon>
        <taxon>BOP clade</taxon>
        <taxon>Oryzoideae</taxon>
        <taxon>Oryzeae</taxon>
        <taxon>Oryzinae</taxon>
        <taxon>Oryza</taxon>
        <taxon>Oryza sativa</taxon>
    </lineage>
</organism>
<evidence type="ECO:0000313" key="2">
    <source>
        <dbReference type="Proteomes" id="UP000059680"/>
    </source>
</evidence>
<name>A0A0P0W4T4_ORYSJ</name>
<evidence type="ECO:0000313" key="1">
    <source>
        <dbReference type="EMBL" id="BAS87015.1"/>
    </source>
</evidence>
<reference evidence="2" key="1">
    <citation type="journal article" date="2005" name="Nature">
        <title>The map-based sequence of the rice genome.</title>
        <authorList>
            <consortium name="International rice genome sequencing project (IRGSP)"/>
            <person name="Matsumoto T."/>
            <person name="Wu J."/>
            <person name="Kanamori H."/>
            <person name="Katayose Y."/>
            <person name="Fujisawa M."/>
            <person name="Namiki N."/>
            <person name="Mizuno H."/>
            <person name="Yamamoto K."/>
            <person name="Antonio B.A."/>
            <person name="Baba T."/>
            <person name="Sakata K."/>
            <person name="Nagamura Y."/>
            <person name="Aoki H."/>
            <person name="Arikawa K."/>
            <person name="Arita K."/>
            <person name="Bito T."/>
            <person name="Chiden Y."/>
            <person name="Fujitsuka N."/>
            <person name="Fukunaka R."/>
            <person name="Hamada M."/>
            <person name="Harada C."/>
            <person name="Hayashi A."/>
            <person name="Hijishita S."/>
            <person name="Honda M."/>
            <person name="Hosokawa S."/>
            <person name="Ichikawa Y."/>
            <person name="Idonuma A."/>
            <person name="Iijima M."/>
            <person name="Ikeda M."/>
            <person name="Ikeno M."/>
            <person name="Ito K."/>
            <person name="Ito S."/>
            <person name="Ito T."/>
            <person name="Ito Y."/>
            <person name="Ito Y."/>
            <person name="Iwabuchi A."/>
            <person name="Kamiya K."/>
            <person name="Karasawa W."/>
            <person name="Kurita K."/>
            <person name="Katagiri S."/>
            <person name="Kikuta A."/>
            <person name="Kobayashi H."/>
            <person name="Kobayashi N."/>
            <person name="Machita K."/>
            <person name="Maehara T."/>
            <person name="Masukawa M."/>
            <person name="Mizubayashi T."/>
            <person name="Mukai Y."/>
            <person name="Nagasaki H."/>
            <person name="Nagata Y."/>
            <person name="Naito S."/>
            <person name="Nakashima M."/>
            <person name="Nakama Y."/>
            <person name="Nakamichi Y."/>
            <person name="Nakamura M."/>
            <person name="Meguro A."/>
            <person name="Negishi M."/>
            <person name="Ohta I."/>
            <person name="Ohta T."/>
            <person name="Okamoto M."/>
            <person name="Ono N."/>
            <person name="Saji S."/>
            <person name="Sakaguchi M."/>
            <person name="Sakai K."/>
            <person name="Shibata M."/>
            <person name="Shimokawa T."/>
            <person name="Song J."/>
            <person name="Takazaki Y."/>
            <person name="Terasawa K."/>
            <person name="Tsugane M."/>
            <person name="Tsuji K."/>
            <person name="Ueda S."/>
            <person name="Waki K."/>
            <person name="Yamagata H."/>
            <person name="Yamamoto M."/>
            <person name="Yamamoto S."/>
            <person name="Yamane H."/>
            <person name="Yoshiki S."/>
            <person name="Yoshihara R."/>
            <person name="Yukawa K."/>
            <person name="Zhong H."/>
            <person name="Yano M."/>
            <person name="Yuan Q."/>
            <person name="Ouyang S."/>
            <person name="Liu J."/>
            <person name="Jones K.M."/>
            <person name="Gansberger K."/>
            <person name="Moffat K."/>
            <person name="Hill J."/>
            <person name="Bera J."/>
            <person name="Fadrosh D."/>
            <person name="Jin S."/>
            <person name="Johri S."/>
            <person name="Kim M."/>
            <person name="Overton L."/>
            <person name="Reardon M."/>
            <person name="Tsitrin T."/>
            <person name="Vuong H."/>
            <person name="Weaver B."/>
            <person name="Ciecko A."/>
            <person name="Tallon L."/>
            <person name="Jackson J."/>
            <person name="Pai G."/>
            <person name="Aken S.V."/>
            <person name="Utterback T."/>
            <person name="Reidmuller S."/>
            <person name="Feldblyum T."/>
            <person name="Hsiao J."/>
            <person name="Zismann V."/>
            <person name="Iobst S."/>
            <person name="de Vazeille A.R."/>
            <person name="Buell C.R."/>
            <person name="Ying K."/>
            <person name="Li Y."/>
            <person name="Lu T."/>
            <person name="Huang Y."/>
            <person name="Zhao Q."/>
            <person name="Feng Q."/>
            <person name="Zhang L."/>
            <person name="Zhu J."/>
            <person name="Weng Q."/>
            <person name="Mu J."/>
            <person name="Lu Y."/>
            <person name="Fan D."/>
            <person name="Liu Y."/>
            <person name="Guan J."/>
            <person name="Zhang Y."/>
            <person name="Yu S."/>
            <person name="Liu X."/>
            <person name="Zhang Y."/>
            <person name="Hong G."/>
            <person name="Han B."/>
            <person name="Choisne N."/>
            <person name="Demange N."/>
            <person name="Orjeda G."/>
            <person name="Samain S."/>
            <person name="Cattolico L."/>
            <person name="Pelletier E."/>
            <person name="Couloux A."/>
            <person name="Segurens B."/>
            <person name="Wincker P."/>
            <person name="D'Hont A."/>
            <person name="Scarpelli C."/>
            <person name="Weissenbach J."/>
            <person name="Salanoubat M."/>
            <person name="Quetier F."/>
            <person name="Yu Y."/>
            <person name="Kim H.R."/>
            <person name="Rambo T."/>
            <person name="Currie J."/>
            <person name="Collura K."/>
            <person name="Luo M."/>
            <person name="Yang T."/>
            <person name="Ammiraju J.S.S."/>
            <person name="Engler F."/>
            <person name="Soderlund C."/>
            <person name="Wing R.A."/>
            <person name="Palmer L.E."/>
            <person name="de la Bastide M."/>
            <person name="Spiegel L."/>
            <person name="Nascimento L."/>
            <person name="Zutavern T."/>
            <person name="O'Shaughnessy A."/>
            <person name="Dike S."/>
            <person name="Dedhia N."/>
            <person name="Preston R."/>
            <person name="Balija V."/>
            <person name="McCombie W.R."/>
            <person name="Chow T."/>
            <person name="Chen H."/>
            <person name="Chung M."/>
            <person name="Chen C."/>
            <person name="Shaw J."/>
            <person name="Wu H."/>
            <person name="Hsiao K."/>
            <person name="Chao Y."/>
            <person name="Chu M."/>
            <person name="Cheng C."/>
            <person name="Hour A."/>
            <person name="Lee P."/>
            <person name="Lin S."/>
            <person name="Lin Y."/>
            <person name="Liou J."/>
            <person name="Liu S."/>
            <person name="Hsing Y."/>
            <person name="Raghuvanshi S."/>
            <person name="Mohanty A."/>
            <person name="Bharti A.K."/>
            <person name="Gaur A."/>
            <person name="Gupta V."/>
            <person name="Kumar D."/>
            <person name="Ravi V."/>
            <person name="Vij S."/>
            <person name="Kapur A."/>
            <person name="Khurana P."/>
            <person name="Khurana P."/>
            <person name="Khurana J.P."/>
            <person name="Tyagi A.K."/>
            <person name="Gaikwad K."/>
            <person name="Singh A."/>
            <person name="Dalal V."/>
            <person name="Srivastava S."/>
            <person name="Dixit A."/>
            <person name="Pal A.K."/>
            <person name="Ghazi I.A."/>
            <person name="Yadav M."/>
            <person name="Pandit A."/>
            <person name="Bhargava A."/>
            <person name="Sureshbabu K."/>
            <person name="Batra K."/>
            <person name="Sharma T.R."/>
            <person name="Mohapatra T."/>
            <person name="Singh N.K."/>
            <person name="Messing J."/>
            <person name="Nelson A.B."/>
            <person name="Fuks G."/>
            <person name="Kavchok S."/>
            <person name="Keizer G."/>
            <person name="Linton E."/>
            <person name="Llaca V."/>
            <person name="Song R."/>
            <person name="Tanyolac B."/>
            <person name="Young S."/>
            <person name="Ho-Il K."/>
            <person name="Hahn J.H."/>
            <person name="Sangsakoo G."/>
            <person name="Vanavichit A."/>
            <person name="de Mattos Luiz.A.T."/>
            <person name="Zimmer P.D."/>
            <person name="Malone G."/>
            <person name="Dellagostin O."/>
            <person name="de Oliveira A.C."/>
            <person name="Bevan M."/>
            <person name="Bancroft I."/>
            <person name="Minx P."/>
            <person name="Cordum H."/>
            <person name="Wilson R."/>
            <person name="Cheng Z."/>
            <person name="Jin W."/>
            <person name="Jiang J."/>
            <person name="Leong S.A."/>
            <person name="Iwama H."/>
            <person name="Gojobori T."/>
            <person name="Itoh T."/>
            <person name="Niimura Y."/>
            <person name="Fujii Y."/>
            <person name="Habara T."/>
            <person name="Sakai H."/>
            <person name="Sato Y."/>
            <person name="Wilson G."/>
            <person name="Kumar K."/>
            <person name="McCouch S."/>
            <person name="Juretic N."/>
            <person name="Hoen D."/>
            <person name="Wright S."/>
            <person name="Bruskiewich R."/>
            <person name="Bureau T."/>
            <person name="Miyao A."/>
            <person name="Hirochika H."/>
            <person name="Nishikawa T."/>
            <person name="Kadowaki K."/>
            <person name="Sugiura M."/>
            <person name="Burr B."/>
            <person name="Sasaki T."/>
        </authorList>
    </citation>
    <scope>NUCLEOTIDE SEQUENCE [LARGE SCALE GENOMIC DNA]</scope>
    <source>
        <strain evidence="2">cv. Nipponbare</strain>
    </source>
</reference>
<reference evidence="1 2" key="3">
    <citation type="journal article" date="2013" name="Rice">
        <title>Improvement of the Oryza sativa Nipponbare reference genome using next generation sequence and optical map data.</title>
        <authorList>
            <person name="Kawahara Y."/>
            <person name="de la Bastide M."/>
            <person name="Hamilton J.P."/>
            <person name="Kanamori H."/>
            <person name="McCombie W.R."/>
            <person name="Ouyang S."/>
            <person name="Schwartz D.C."/>
            <person name="Tanaka T."/>
            <person name="Wu J."/>
            <person name="Zhou S."/>
            <person name="Childs K.L."/>
            <person name="Davidson R.M."/>
            <person name="Lin H."/>
            <person name="Quesada-Ocampo L."/>
            <person name="Vaillancourt B."/>
            <person name="Sakai H."/>
            <person name="Lee S.S."/>
            <person name="Kim J."/>
            <person name="Numa H."/>
            <person name="Itoh T."/>
            <person name="Buell C.R."/>
            <person name="Matsumoto T."/>
        </authorList>
    </citation>
    <scope>NUCLEOTIDE SEQUENCE [LARGE SCALE GENOMIC DNA]</scope>
    <source>
        <strain evidence="2">cv. Nipponbare</strain>
    </source>
</reference>